<feature type="region of interest" description="Disordered" evidence="1">
    <location>
        <begin position="203"/>
        <end position="224"/>
    </location>
</feature>
<dbReference type="Proteomes" id="UP001142393">
    <property type="component" value="Unassembled WGS sequence"/>
</dbReference>
<protein>
    <submittedName>
        <fullName evidence="2">Uncharacterized protein</fullName>
    </submittedName>
</protein>
<dbReference type="EMBL" id="JANVFU010000001">
    <property type="protein sequence ID" value="KAJ3750431.1"/>
    <property type="molecule type" value="Genomic_DNA"/>
</dbReference>
<keyword evidence="3" id="KW-1185">Reference proteome</keyword>
<organism evidence="2 3">
    <name type="scientific">Lentinula detonsa</name>
    <dbReference type="NCBI Taxonomy" id="2804962"/>
    <lineage>
        <taxon>Eukaryota</taxon>
        <taxon>Fungi</taxon>
        <taxon>Dikarya</taxon>
        <taxon>Basidiomycota</taxon>
        <taxon>Agaricomycotina</taxon>
        <taxon>Agaricomycetes</taxon>
        <taxon>Agaricomycetidae</taxon>
        <taxon>Agaricales</taxon>
        <taxon>Marasmiineae</taxon>
        <taxon>Omphalotaceae</taxon>
        <taxon>Lentinula</taxon>
    </lineage>
</organism>
<proteinExistence type="predicted"/>
<evidence type="ECO:0000313" key="3">
    <source>
        <dbReference type="Proteomes" id="UP001142393"/>
    </source>
</evidence>
<comment type="caution">
    <text evidence="2">The sequence shown here is derived from an EMBL/GenBank/DDBJ whole genome shotgun (WGS) entry which is preliminary data.</text>
</comment>
<feature type="compositionally biased region" description="Low complexity" evidence="1">
    <location>
        <begin position="19"/>
        <end position="31"/>
    </location>
</feature>
<evidence type="ECO:0000256" key="1">
    <source>
        <dbReference type="SAM" id="MobiDB-lite"/>
    </source>
</evidence>
<accession>A0A9W8PB17</accession>
<evidence type="ECO:0000313" key="2">
    <source>
        <dbReference type="EMBL" id="KAJ3750431.1"/>
    </source>
</evidence>
<reference evidence="2 3" key="1">
    <citation type="journal article" date="2023" name="Proc. Natl. Acad. Sci. U.S.A.">
        <title>A global phylogenomic analysis of the shiitake genus Lentinula.</title>
        <authorList>
            <person name="Sierra-Patev S."/>
            <person name="Min B."/>
            <person name="Naranjo-Ortiz M."/>
            <person name="Looney B."/>
            <person name="Konkel Z."/>
            <person name="Slot J.C."/>
            <person name="Sakamoto Y."/>
            <person name="Steenwyk J.L."/>
            <person name="Rokas A."/>
            <person name="Carro J."/>
            <person name="Camarero S."/>
            <person name="Ferreira P."/>
            <person name="Molpeceres G."/>
            <person name="Ruiz-Duenas F.J."/>
            <person name="Serrano A."/>
            <person name="Henrissat B."/>
            <person name="Drula E."/>
            <person name="Hughes K.W."/>
            <person name="Mata J.L."/>
            <person name="Ishikawa N.K."/>
            <person name="Vargas-Isla R."/>
            <person name="Ushijima S."/>
            <person name="Smith C.A."/>
            <person name="Donoghue J."/>
            <person name="Ahrendt S."/>
            <person name="Andreopoulos W."/>
            <person name="He G."/>
            <person name="LaButti K."/>
            <person name="Lipzen A."/>
            <person name="Ng V."/>
            <person name="Riley R."/>
            <person name="Sandor L."/>
            <person name="Barry K."/>
            <person name="Martinez A.T."/>
            <person name="Xiao Y."/>
            <person name="Gibbons J.G."/>
            <person name="Terashima K."/>
            <person name="Grigoriev I.V."/>
            <person name="Hibbett D."/>
        </authorList>
    </citation>
    <scope>NUCLEOTIDE SEQUENCE [LARGE SCALE GENOMIC DNA]</scope>
    <source>
        <strain evidence="2 3">TFB7810</strain>
    </source>
</reference>
<gene>
    <name evidence="2" type="ORF">DFH05DRAFT_1538857</name>
</gene>
<name>A0A9W8PB17_9AGAR</name>
<dbReference type="AlphaFoldDB" id="A0A9W8PB17"/>
<sequence length="224" mass="24859">MLCRVGLGRPGSDKDSDTDSAPSMTTTTSTMSTPTTIISLCDKEPSSALAARSRVITARFSVQLRGCDEKMRRRSYRTLIRSLFLSTRLVYFTYNKQCSIHTASPVQTPFASCSLRNFHICFLSSCSIVVVIQDTPEFIDDYEYNSEFSSGMARPLVILWERQPWTKVSQLGQGFQSTQSDFCQTLSPPFSLQRVQEFATVTGNSADGGSGSTIGHAEDHRSKF</sequence>
<feature type="region of interest" description="Disordered" evidence="1">
    <location>
        <begin position="1"/>
        <end position="31"/>
    </location>
</feature>